<dbReference type="InterPro" id="IPR001789">
    <property type="entry name" value="Sig_transdc_resp-reg_receiver"/>
</dbReference>
<evidence type="ECO:0000256" key="1">
    <source>
        <dbReference type="PROSITE-ProRule" id="PRU00169"/>
    </source>
</evidence>
<feature type="domain" description="Response regulatory" evidence="2">
    <location>
        <begin position="29"/>
        <end position="153"/>
    </location>
</feature>
<feature type="non-terminal residue" evidence="3">
    <location>
        <position position="184"/>
    </location>
</feature>
<protein>
    <submittedName>
        <fullName evidence="3">Response regulator</fullName>
    </submittedName>
</protein>
<dbReference type="EMBL" id="JAHZIK010001532">
    <property type="protein sequence ID" value="MBW7459209.1"/>
    <property type="molecule type" value="Genomic_DNA"/>
</dbReference>
<keyword evidence="4" id="KW-1185">Reference proteome</keyword>
<feature type="modified residue" description="4-aspartylphosphate" evidence="1">
    <location>
        <position position="84"/>
    </location>
</feature>
<dbReference type="SUPFAM" id="SSF52172">
    <property type="entry name" value="CheY-like"/>
    <property type="match status" value="1"/>
</dbReference>
<gene>
    <name evidence="3" type="ORF">K0U00_34675</name>
</gene>
<organism evidence="3 4">
    <name type="scientific">Paenibacillus sepulcri</name>
    <dbReference type="NCBI Taxonomy" id="359917"/>
    <lineage>
        <taxon>Bacteria</taxon>
        <taxon>Bacillati</taxon>
        <taxon>Bacillota</taxon>
        <taxon>Bacilli</taxon>
        <taxon>Bacillales</taxon>
        <taxon>Paenibacillaceae</taxon>
        <taxon>Paenibacillus</taxon>
    </lineage>
</organism>
<dbReference type="PROSITE" id="PS50110">
    <property type="entry name" value="RESPONSE_REGULATORY"/>
    <property type="match status" value="1"/>
</dbReference>
<dbReference type="InterPro" id="IPR011006">
    <property type="entry name" value="CheY-like_superfamily"/>
</dbReference>
<sequence>MNDTVLEASDMLLLPDEEPADQEAVRYWKFLIVDDDRDIHRVTKLVLERHMFEGRKLQFMSAYSASEAIGFLGEHPDIAVVLLDVVMEQDDSGLTLVKVLREVLGNQLVRIILRTGQPGQAPEHTVIRAYDISDYKEKTELTSTKLFSTVYTSIRTYQFLSGVVADKETLEEKVRERTRELELR</sequence>
<dbReference type="Gene3D" id="3.40.50.2300">
    <property type="match status" value="1"/>
</dbReference>
<evidence type="ECO:0000259" key="2">
    <source>
        <dbReference type="PROSITE" id="PS50110"/>
    </source>
</evidence>
<accession>A0ABS7CEC4</accession>
<reference evidence="3 4" key="1">
    <citation type="submission" date="2021-07" db="EMBL/GenBank/DDBJ databases">
        <title>Paenibacillus radiodurans sp. nov., isolated from the southeastern edge of Tengger Desert.</title>
        <authorList>
            <person name="Zhang G."/>
        </authorList>
    </citation>
    <scope>NUCLEOTIDE SEQUENCE [LARGE SCALE GENOMIC DNA]</scope>
    <source>
        <strain evidence="3 4">CCM 7311</strain>
    </source>
</reference>
<dbReference type="Proteomes" id="UP001519887">
    <property type="component" value="Unassembled WGS sequence"/>
</dbReference>
<dbReference type="Pfam" id="PF00072">
    <property type="entry name" value="Response_reg"/>
    <property type="match status" value="1"/>
</dbReference>
<evidence type="ECO:0000313" key="4">
    <source>
        <dbReference type="Proteomes" id="UP001519887"/>
    </source>
</evidence>
<keyword evidence="1" id="KW-0597">Phosphoprotein</keyword>
<name>A0ABS7CEC4_9BACL</name>
<comment type="caution">
    <text evidence="3">The sequence shown here is derived from an EMBL/GenBank/DDBJ whole genome shotgun (WGS) entry which is preliminary data.</text>
</comment>
<evidence type="ECO:0000313" key="3">
    <source>
        <dbReference type="EMBL" id="MBW7459209.1"/>
    </source>
</evidence>
<proteinExistence type="predicted"/>